<evidence type="ECO:0000256" key="5">
    <source>
        <dbReference type="ARBA" id="ARBA00023136"/>
    </source>
</evidence>
<accession>S3XJV7</accession>
<keyword evidence="3" id="KW-0812">Transmembrane</keyword>
<reference evidence="6 7" key="1">
    <citation type="submission" date="2013-06" db="EMBL/GenBank/DDBJ databases">
        <title>The Genome Sequence of Campylobacter ureolyticus ACS-301-V-SCH3B.</title>
        <authorList>
            <consortium name="The Broad Institute Genomics Platform"/>
            <person name="Earl A."/>
            <person name="Ward D."/>
            <person name="Feldgarden M."/>
            <person name="Gevers D."/>
            <person name="Saerens B."/>
            <person name="Vaneechoutte M."/>
            <person name="Walker B."/>
            <person name="Young S."/>
            <person name="Zeng Q."/>
            <person name="Gargeya S."/>
            <person name="Fitzgerald M."/>
            <person name="Haas B."/>
            <person name="Abouelleil A."/>
            <person name="Allen A.W."/>
            <person name="Alvarado L."/>
            <person name="Arachchi H.M."/>
            <person name="Berlin A.M."/>
            <person name="Chapman S.B."/>
            <person name="Gainer-Dewar J."/>
            <person name="Goldberg J."/>
            <person name="Griggs A."/>
            <person name="Gujja S."/>
            <person name="Hansen M."/>
            <person name="Howarth C."/>
            <person name="Imamovic A."/>
            <person name="Ireland A."/>
            <person name="Larimer J."/>
            <person name="McCowan C."/>
            <person name="Murphy C."/>
            <person name="Pearson M."/>
            <person name="Poon T.W."/>
            <person name="Priest M."/>
            <person name="Roberts A."/>
            <person name="Saif S."/>
            <person name="Shea T."/>
            <person name="Sisk P."/>
            <person name="Sykes S."/>
            <person name="Wortman J."/>
            <person name="Nusbaum C."/>
            <person name="Birren B."/>
        </authorList>
    </citation>
    <scope>NUCLEOTIDE SEQUENCE [LARGE SCALE GENOMIC DNA]</scope>
    <source>
        <strain evidence="6 7">ACS-301-V-Sch3b</strain>
    </source>
</reference>
<dbReference type="InterPro" id="IPR001204">
    <property type="entry name" value="Phos_transporter"/>
</dbReference>
<dbReference type="PATRIC" id="fig|883165.3.peg.215"/>
<keyword evidence="4" id="KW-1133">Transmembrane helix</keyword>
<keyword evidence="2" id="KW-0813">Transport</keyword>
<gene>
    <name evidence="6" type="ORF">HMPREF9309_00210</name>
</gene>
<dbReference type="Proteomes" id="UP000014539">
    <property type="component" value="Unassembled WGS sequence"/>
</dbReference>
<keyword evidence="7" id="KW-1185">Reference proteome</keyword>
<dbReference type="Pfam" id="PF01384">
    <property type="entry name" value="PHO4"/>
    <property type="match status" value="1"/>
</dbReference>
<dbReference type="GO" id="GO:0005315">
    <property type="term" value="F:phosphate transmembrane transporter activity"/>
    <property type="evidence" value="ECO:0007669"/>
    <property type="project" value="InterPro"/>
</dbReference>
<evidence type="ECO:0000313" key="7">
    <source>
        <dbReference type="Proteomes" id="UP000014539"/>
    </source>
</evidence>
<name>S3XJV7_9BACT</name>
<organism evidence="6 7">
    <name type="scientific">Campylobacter ureolyticus ACS-301-V-Sch3b</name>
    <dbReference type="NCBI Taxonomy" id="883165"/>
    <lineage>
        <taxon>Bacteria</taxon>
        <taxon>Pseudomonadati</taxon>
        <taxon>Campylobacterota</taxon>
        <taxon>Epsilonproteobacteria</taxon>
        <taxon>Campylobacterales</taxon>
        <taxon>Campylobacteraceae</taxon>
        <taxon>Campylobacter</taxon>
    </lineage>
</organism>
<proteinExistence type="predicted"/>
<dbReference type="RefSeq" id="WP_016646066.1">
    <property type="nucleotide sequence ID" value="NZ_KE340326.1"/>
</dbReference>
<dbReference type="GO" id="GO:0035435">
    <property type="term" value="P:phosphate ion transmembrane transport"/>
    <property type="evidence" value="ECO:0007669"/>
    <property type="project" value="TreeGrafter"/>
</dbReference>
<dbReference type="AlphaFoldDB" id="S3XJV7"/>
<dbReference type="EMBL" id="AGYD01000001">
    <property type="protein sequence ID" value="EPH10431.1"/>
    <property type="molecule type" value="Genomic_DNA"/>
</dbReference>
<dbReference type="HOGENOM" id="CLU_2421441_0_0_7"/>
<comment type="subcellular location">
    <subcellularLocation>
        <location evidence="1">Membrane</location>
        <topology evidence="1">Multi-pass membrane protein</topology>
    </subcellularLocation>
</comment>
<evidence type="ECO:0000256" key="4">
    <source>
        <dbReference type="ARBA" id="ARBA00022989"/>
    </source>
</evidence>
<sequence length="91" mass="10014">MDSDVYIYKNSDLSKSTFLMFSWLQVFTAAGFAFSHGSNDIANAVGPFAVIIDTLANNTINPTAEISPIIMETFGIALVTELWFMGKEIIK</sequence>
<evidence type="ECO:0000313" key="6">
    <source>
        <dbReference type="EMBL" id="EPH10431.1"/>
    </source>
</evidence>
<keyword evidence="5" id="KW-0472">Membrane</keyword>
<dbReference type="PANTHER" id="PTHR11101:SF80">
    <property type="entry name" value="PHOSPHATE TRANSPORTER"/>
    <property type="match status" value="1"/>
</dbReference>
<evidence type="ECO:0000256" key="2">
    <source>
        <dbReference type="ARBA" id="ARBA00022448"/>
    </source>
</evidence>
<evidence type="ECO:0000256" key="3">
    <source>
        <dbReference type="ARBA" id="ARBA00022692"/>
    </source>
</evidence>
<protein>
    <recommendedName>
        <fullName evidence="8">Phosphate transporter</fullName>
    </recommendedName>
</protein>
<evidence type="ECO:0000256" key="1">
    <source>
        <dbReference type="ARBA" id="ARBA00004141"/>
    </source>
</evidence>
<comment type="caution">
    <text evidence="6">The sequence shown here is derived from an EMBL/GenBank/DDBJ whole genome shotgun (WGS) entry which is preliminary data.</text>
</comment>
<dbReference type="GO" id="GO:0016020">
    <property type="term" value="C:membrane"/>
    <property type="evidence" value="ECO:0007669"/>
    <property type="project" value="UniProtKB-SubCell"/>
</dbReference>
<dbReference type="PANTHER" id="PTHR11101">
    <property type="entry name" value="PHOSPHATE TRANSPORTER"/>
    <property type="match status" value="1"/>
</dbReference>
<evidence type="ECO:0008006" key="8">
    <source>
        <dbReference type="Google" id="ProtNLM"/>
    </source>
</evidence>